<dbReference type="OrthoDB" id="3198058at2759"/>
<dbReference type="EC" id="1.4.3.-" evidence="3"/>
<dbReference type="PANTHER" id="PTHR10638">
    <property type="entry name" value="COPPER AMINE OXIDASE"/>
    <property type="match status" value="1"/>
</dbReference>
<evidence type="ECO:0000259" key="5">
    <source>
        <dbReference type="Pfam" id="PF01179"/>
    </source>
</evidence>
<keyword evidence="3" id="KW-0560">Oxidoreductase</keyword>
<comment type="similarity">
    <text evidence="3">Belongs to the copper/topaquinone oxidase family.</text>
</comment>
<dbReference type="GO" id="GO:0009308">
    <property type="term" value="P:amine metabolic process"/>
    <property type="evidence" value="ECO:0007669"/>
    <property type="project" value="UniProtKB-UniRule"/>
</dbReference>
<feature type="domain" description="Copper amine oxidase catalytic" evidence="5">
    <location>
        <begin position="101"/>
        <end position="168"/>
    </location>
</feature>
<feature type="signal peptide" evidence="4">
    <location>
        <begin position="1"/>
        <end position="19"/>
    </location>
</feature>
<keyword evidence="4" id="KW-0732">Signal</keyword>
<comment type="PTM">
    <text evidence="3">Topaquinone (TPQ) is generated by copper-dependent autoxidation of a specific tyrosyl residue.</text>
</comment>
<evidence type="ECO:0000256" key="2">
    <source>
        <dbReference type="ARBA" id="ARBA00011738"/>
    </source>
</evidence>
<dbReference type="SUPFAM" id="SSF49998">
    <property type="entry name" value="Amine oxidase catalytic domain"/>
    <property type="match status" value="1"/>
</dbReference>
<keyword evidence="3" id="KW-0186">Copper</keyword>
<comment type="subunit">
    <text evidence="2">Homodimer.</text>
</comment>
<organism evidence="6 7">
    <name type="scientific">Laetiporus sulphureus 93-53</name>
    <dbReference type="NCBI Taxonomy" id="1314785"/>
    <lineage>
        <taxon>Eukaryota</taxon>
        <taxon>Fungi</taxon>
        <taxon>Dikarya</taxon>
        <taxon>Basidiomycota</taxon>
        <taxon>Agaricomycotina</taxon>
        <taxon>Agaricomycetes</taxon>
        <taxon>Polyporales</taxon>
        <taxon>Laetiporus</taxon>
    </lineage>
</organism>
<dbReference type="GeneID" id="63824045"/>
<evidence type="ECO:0000313" key="7">
    <source>
        <dbReference type="Proteomes" id="UP000076871"/>
    </source>
</evidence>
<dbReference type="GO" id="GO:0005507">
    <property type="term" value="F:copper ion binding"/>
    <property type="evidence" value="ECO:0007669"/>
    <property type="project" value="InterPro"/>
</dbReference>
<dbReference type="EMBL" id="KV427621">
    <property type="protein sequence ID" value="KZT06955.1"/>
    <property type="molecule type" value="Genomic_DNA"/>
</dbReference>
<keyword evidence="7" id="KW-1185">Reference proteome</keyword>
<evidence type="ECO:0000256" key="4">
    <source>
        <dbReference type="SAM" id="SignalP"/>
    </source>
</evidence>
<dbReference type="InterPro" id="IPR036460">
    <property type="entry name" value="Cu_amine_oxidase_C_sf"/>
</dbReference>
<comment type="cofactor">
    <cofactor evidence="3">
        <name>Cu cation</name>
        <dbReference type="ChEBI" id="CHEBI:23378"/>
    </cofactor>
    <text evidence="3">Contains 1 topaquinone per subunit.</text>
</comment>
<dbReference type="PANTHER" id="PTHR10638:SF86">
    <property type="entry name" value="COPPER AMINE OXIDASE 1-RELATED"/>
    <property type="match status" value="1"/>
</dbReference>
<feature type="chain" id="PRO_5007857176" description="Amine oxidase" evidence="4">
    <location>
        <begin position="20"/>
        <end position="213"/>
    </location>
</feature>
<name>A0A165EFL9_9APHY</name>
<keyword evidence="3" id="KW-0479">Metal-binding</keyword>
<dbReference type="RefSeq" id="XP_040764695.1">
    <property type="nucleotide sequence ID" value="XM_040907016.1"/>
</dbReference>
<dbReference type="Proteomes" id="UP000076871">
    <property type="component" value="Unassembled WGS sequence"/>
</dbReference>
<dbReference type="GO" id="GO:0048038">
    <property type="term" value="F:quinone binding"/>
    <property type="evidence" value="ECO:0007669"/>
    <property type="project" value="InterPro"/>
</dbReference>
<dbReference type="GO" id="GO:0008131">
    <property type="term" value="F:primary methylamine oxidase activity"/>
    <property type="evidence" value="ECO:0007669"/>
    <property type="project" value="InterPro"/>
</dbReference>
<accession>A0A165EFL9</accession>
<evidence type="ECO:0000313" key="6">
    <source>
        <dbReference type="EMBL" id="KZT06955.1"/>
    </source>
</evidence>
<evidence type="ECO:0000256" key="3">
    <source>
        <dbReference type="RuleBase" id="RU000672"/>
    </source>
</evidence>
<protein>
    <recommendedName>
        <fullName evidence="3">Amine oxidase</fullName>
        <ecNumber evidence="3">1.4.3.-</ecNumber>
    </recommendedName>
</protein>
<reference evidence="6 7" key="1">
    <citation type="journal article" date="2016" name="Mol. Biol. Evol.">
        <title>Comparative Genomics of Early-Diverging Mushroom-Forming Fungi Provides Insights into the Origins of Lignocellulose Decay Capabilities.</title>
        <authorList>
            <person name="Nagy L.G."/>
            <person name="Riley R."/>
            <person name="Tritt A."/>
            <person name="Adam C."/>
            <person name="Daum C."/>
            <person name="Floudas D."/>
            <person name="Sun H."/>
            <person name="Yadav J.S."/>
            <person name="Pangilinan J."/>
            <person name="Larsson K.H."/>
            <person name="Matsuura K."/>
            <person name="Barry K."/>
            <person name="Labutti K."/>
            <person name="Kuo R."/>
            <person name="Ohm R.A."/>
            <person name="Bhattacharya S.S."/>
            <person name="Shirouzu T."/>
            <person name="Yoshinaga Y."/>
            <person name="Martin F.M."/>
            <person name="Grigoriev I.V."/>
            <person name="Hibbett D.S."/>
        </authorList>
    </citation>
    <scope>NUCLEOTIDE SEQUENCE [LARGE SCALE GENOMIC DNA]</scope>
    <source>
        <strain evidence="6 7">93-53</strain>
    </source>
</reference>
<dbReference type="Pfam" id="PF01179">
    <property type="entry name" value="Cu_amine_oxid"/>
    <property type="match status" value="1"/>
</dbReference>
<dbReference type="InParanoid" id="A0A165EFL9"/>
<dbReference type="InterPro" id="IPR015798">
    <property type="entry name" value="Cu_amine_oxidase_C"/>
</dbReference>
<sequence>MLSVIISHLSSCILSLALALLGAEHLTSWNDFILIIYSVMMKHGVDVELIVSNTAPPSLEEDALTAVKSQAQISRFAAARRHQLQDGQAHVSVVEVDDAHWGEYGMKTTANELAPSCDCLGPICDLPSAYIVHDGSVVVIKNVICIHEEDMGLLCKHSDYRIGMLQVYVKGGEEVTIFSITLISSINAQFHQHIFSFHMDPMVDGLRNTSTVI</sequence>
<comment type="cofactor">
    <cofactor evidence="1">
        <name>Cu cation</name>
        <dbReference type="ChEBI" id="CHEBI:23378"/>
    </cofactor>
</comment>
<evidence type="ECO:0000256" key="1">
    <source>
        <dbReference type="ARBA" id="ARBA00001935"/>
    </source>
</evidence>
<dbReference type="InterPro" id="IPR000269">
    <property type="entry name" value="Cu_amine_oxidase"/>
</dbReference>
<gene>
    <name evidence="6" type="ORF">LAESUDRAFT_713802</name>
</gene>
<keyword evidence="3" id="KW-0801">TPQ</keyword>
<proteinExistence type="inferred from homology"/>
<dbReference type="STRING" id="1314785.A0A165EFL9"/>
<dbReference type="Gene3D" id="2.70.98.20">
    <property type="entry name" value="Copper amine oxidase, catalytic domain"/>
    <property type="match status" value="1"/>
</dbReference>
<dbReference type="AlphaFoldDB" id="A0A165EFL9"/>